<gene>
    <name evidence="4" type="ORF">BECKDK2373B_GA0170837_10587</name>
</gene>
<dbReference type="SUPFAM" id="SSF53067">
    <property type="entry name" value="Actin-like ATPase domain"/>
    <property type="match status" value="1"/>
</dbReference>
<keyword evidence="2 4" id="KW-0418">Kinase</keyword>
<protein>
    <submittedName>
        <fullName evidence="4">Glucokinase</fullName>
    </submittedName>
</protein>
<dbReference type="Gene3D" id="3.30.420.40">
    <property type="match status" value="1"/>
</dbReference>
<comment type="similarity">
    <text evidence="3">Belongs to the bacterial glucokinase family.</text>
</comment>
<dbReference type="GO" id="GO:0005536">
    <property type="term" value="F:D-glucose binding"/>
    <property type="evidence" value="ECO:0007669"/>
    <property type="project" value="InterPro"/>
</dbReference>
<accession>A0A450SQY6</accession>
<dbReference type="EMBL" id="CAADEX010000058">
    <property type="protein sequence ID" value="VFJ56444.1"/>
    <property type="molecule type" value="Genomic_DNA"/>
</dbReference>
<dbReference type="PANTHER" id="PTHR47363">
    <property type="entry name" value="GLUCOKINASE"/>
    <property type="match status" value="1"/>
</dbReference>
<organism evidence="4">
    <name type="scientific">Candidatus Kentrum sp. DK</name>
    <dbReference type="NCBI Taxonomy" id="2126562"/>
    <lineage>
        <taxon>Bacteria</taxon>
        <taxon>Pseudomonadati</taxon>
        <taxon>Pseudomonadota</taxon>
        <taxon>Gammaproteobacteria</taxon>
        <taxon>Candidatus Kentrum</taxon>
    </lineage>
</organism>
<dbReference type="Pfam" id="PF02685">
    <property type="entry name" value="Glucokinase"/>
    <property type="match status" value="1"/>
</dbReference>
<dbReference type="PANTHER" id="PTHR47363:SF1">
    <property type="entry name" value="GLUCOKINASE"/>
    <property type="match status" value="1"/>
</dbReference>
<dbReference type="Gene3D" id="3.40.367.20">
    <property type="match status" value="1"/>
</dbReference>
<dbReference type="CDD" id="cd24008">
    <property type="entry name" value="ASKHA_NBD_GLK"/>
    <property type="match status" value="1"/>
</dbReference>
<evidence type="ECO:0000256" key="3">
    <source>
        <dbReference type="RuleBase" id="RU004046"/>
    </source>
</evidence>
<dbReference type="GO" id="GO:0005524">
    <property type="term" value="F:ATP binding"/>
    <property type="evidence" value="ECO:0007669"/>
    <property type="project" value="InterPro"/>
</dbReference>
<evidence type="ECO:0000256" key="1">
    <source>
        <dbReference type="ARBA" id="ARBA00022679"/>
    </source>
</evidence>
<sequence>MKEDVILGFDVGGTNSRAVVARSGKDGLDPHPDFPPIVREKVASKAQLRAFIQNILASPVLTDAPIARAVIALAGPVIRGSAVTMSNWSGEKEIALHEFEDWGLPDGGRTILLNDMEAGCYGLAEHLNKPGPNRISVERLTDAPGVGGGNRIFIAPGTGLGAAAIIAAKSPSGVSPVPIAAELQHAPMPILSAEEALVARWLRREKDILHPSWDDMVSGRGLVHAYWALYAKTPAGLPGVTPNRGEDFAATIARQGVAKDNVVAEHALGFFYTCLGRFCQLMALGFQPFGGIFIGGASTTHNRDFIKNGLFIKAFLNNQAQQSLLGKFPIYLVGKGDLNPDGALWLGHFSNRALPTHEFS</sequence>
<keyword evidence="1" id="KW-0808">Transferase</keyword>
<dbReference type="GO" id="GO:0006096">
    <property type="term" value="P:glycolytic process"/>
    <property type="evidence" value="ECO:0007669"/>
    <property type="project" value="InterPro"/>
</dbReference>
<name>A0A450SQY6_9GAMM</name>
<reference evidence="4" key="1">
    <citation type="submission" date="2019-02" db="EMBL/GenBank/DDBJ databases">
        <authorList>
            <person name="Gruber-Vodicka R. H."/>
            <person name="Seah K. B. B."/>
        </authorList>
    </citation>
    <scope>NUCLEOTIDE SEQUENCE</scope>
    <source>
        <strain evidence="4">BECK_DK47</strain>
    </source>
</reference>
<dbReference type="InterPro" id="IPR043129">
    <property type="entry name" value="ATPase_NBD"/>
</dbReference>
<evidence type="ECO:0000313" key="4">
    <source>
        <dbReference type="EMBL" id="VFJ56444.1"/>
    </source>
</evidence>
<evidence type="ECO:0000256" key="2">
    <source>
        <dbReference type="ARBA" id="ARBA00022777"/>
    </source>
</evidence>
<dbReference type="AlphaFoldDB" id="A0A450SQY6"/>
<proteinExistence type="inferred from homology"/>
<dbReference type="GO" id="GO:0004340">
    <property type="term" value="F:glucokinase activity"/>
    <property type="evidence" value="ECO:0007669"/>
    <property type="project" value="InterPro"/>
</dbReference>
<dbReference type="InterPro" id="IPR003836">
    <property type="entry name" value="Glucokinase"/>
</dbReference>